<evidence type="ECO:0000256" key="2">
    <source>
        <dbReference type="ARBA" id="ARBA00022679"/>
    </source>
</evidence>
<dbReference type="SUPFAM" id="SSF55729">
    <property type="entry name" value="Acyl-CoA N-acyltransferases (Nat)"/>
    <property type="match status" value="2"/>
</dbReference>
<dbReference type="GO" id="GO:0071555">
    <property type="term" value="P:cell wall organization"/>
    <property type="evidence" value="ECO:0007669"/>
    <property type="project" value="UniProtKB-KW"/>
</dbReference>
<reference evidence="8" key="1">
    <citation type="submission" date="2020-10" db="EMBL/GenBank/DDBJ databases">
        <authorList>
            <person name="Gilroy R."/>
        </authorList>
    </citation>
    <scope>NUCLEOTIDE SEQUENCE</scope>
    <source>
        <strain evidence="8">CHK165-10780</strain>
    </source>
</reference>
<evidence type="ECO:0000313" key="8">
    <source>
        <dbReference type="EMBL" id="HIQ65346.1"/>
    </source>
</evidence>
<dbReference type="GO" id="GO:0008360">
    <property type="term" value="P:regulation of cell shape"/>
    <property type="evidence" value="ECO:0007669"/>
    <property type="project" value="UniProtKB-KW"/>
</dbReference>
<dbReference type="PANTHER" id="PTHR36174">
    <property type="entry name" value="LIPID II:GLYCINE GLYCYLTRANSFERASE"/>
    <property type="match status" value="1"/>
</dbReference>
<feature type="coiled-coil region" evidence="7">
    <location>
        <begin position="247"/>
        <end position="294"/>
    </location>
</feature>
<organism evidence="8 9">
    <name type="scientific">Candidatus Faecenecus gallistercoris</name>
    <dbReference type="NCBI Taxonomy" id="2840793"/>
    <lineage>
        <taxon>Bacteria</taxon>
        <taxon>Bacillati</taxon>
        <taxon>Bacillota</taxon>
        <taxon>Bacillota incertae sedis</taxon>
        <taxon>Candidatus Faecenecus</taxon>
    </lineage>
</organism>
<dbReference type="Gene3D" id="3.40.630.30">
    <property type="match status" value="2"/>
</dbReference>
<dbReference type="InterPro" id="IPR003447">
    <property type="entry name" value="FEMABX"/>
</dbReference>
<comment type="caution">
    <text evidence="8">The sequence shown here is derived from an EMBL/GenBank/DDBJ whole genome shotgun (WGS) entry which is preliminary data.</text>
</comment>
<evidence type="ECO:0000256" key="3">
    <source>
        <dbReference type="ARBA" id="ARBA00022960"/>
    </source>
</evidence>
<dbReference type="GO" id="GO:0016755">
    <property type="term" value="F:aminoacyltransferase activity"/>
    <property type="evidence" value="ECO:0007669"/>
    <property type="project" value="InterPro"/>
</dbReference>
<dbReference type="InterPro" id="IPR050644">
    <property type="entry name" value="PG_Glycine_Bridge_Synth"/>
</dbReference>
<gene>
    <name evidence="8" type="ORF">IAC85_06370</name>
</gene>
<dbReference type="Gene3D" id="1.20.58.90">
    <property type="match status" value="1"/>
</dbReference>
<keyword evidence="2" id="KW-0808">Transferase</keyword>
<evidence type="ECO:0000256" key="7">
    <source>
        <dbReference type="SAM" id="Coils"/>
    </source>
</evidence>
<keyword evidence="7" id="KW-0175">Coiled coil</keyword>
<keyword evidence="4" id="KW-0573">Peptidoglycan synthesis</keyword>
<dbReference type="Proteomes" id="UP000886725">
    <property type="component" value="Unassembled WGS sequence"/>
</dbReference>
<comment type="similarity">
    <text evidence="1">Belongs to the FemABX family.</text>
</comment>
<dbReference type="EMBL" id="DVFU01000122">
    <property type="protein sequence ID" value="HIQ65346.1"/>
    <property type="molecule type" value="Genomic_DNA"/>
</dbReference>
<evidence type="ECO:0000256" key="6">
    <source>
        <dbReference type="ARBA" id="ARBA00023316"/>
    </source>
</evidence>
<dbReference type="PROSITE" id="PS51191">
    <property type="entry name" value="FEMABX"/>
    <property type="match status" value="1"/>
</dbReference>
<keyword evidence="5" id="KW-0012">Acyltransferase</keyword>
<dbReference type="Pfam" id="PF02388">
    <property type="entry name" value="FemAB"/>
    <property type="match status" value="1"/>
</dbReference>
<keyword evidence="6" id="KW-0961">Cell wall biogenesis/degradation</keyword>
<keyword evidence="3" id="KW-0133">Cell shape</keyword>
<evidence type="ECO:0000313" key="9">
    <source>
        <dbReference type="Proteomes" id="UP000886725"/>
    </source>
</evidence>
<sequence length="419" mass="49148">MDFVTLTKSEFQNFSKTHEQANFMQTTELGDLKASSGRTVHYLGVKEKKKILAATLIEEEPVLMGRKIFYAPRGFLIDYHNFQLLKFFVENLKEFVKKRKGFKIVIDPNLVYQVRNADGSIPEGTTPDQESFDNLIKLGFQHFGFNLYLEARQVRYAYRMLLDEPYEEKKSQFSKSTRKNIEQAQRNGLTVRKGTEEDLETMEQLFESTATRKDFFYRKLDYYQEMYKYMHDLMTIYFAHLDPGKYLQSAEENLQEEERKNKEIQEKMQKDMVGAKLKNQKEVSDNRLVKLKEELENAKKFKKENPTGKDIACLLSMWNGKEYLTLTSGGLEEYRKFTPKYAMYDAHIKDAYEKGYQACNFYGISGNFQKENNPLYGVYEFKRGFGGNVIEYIGEFSLPVSSFNTVYNGLRTIKHAIKK</sequence>
<evidence type="ECO:0000256" key="5">
    <source>
        <dbReference type="ARBA" id="ARBA00023315"/>
    </source>
</evidence>
<reference evidence="8" key="2">
    <citation type="journal article" date="2021" name="PeerJ">
        <title>Extensive microbial diversity within the chicken gut microbiome revealed by metagenomics and culture.</title>
        <authorList>
            <person name="Gilroy R."/>
            <person name="Ravi A."/>
            <person name="Getino M."/>
            <person name="Pursley I."/>
            <person name="Horton D.L."/>
            <person name="Alikhan N.F."/>
            <person name="Baker D."/>
            <person name="Gharbi K."/>
            <person name="Hall N."/>
            <person name="Watson M."/>
            <person name="Adriaenssens E.M."/>
            <person name="Foster-Nyarko E."/>
            <person name="Jarju S."/>
            <person name="Secka A."/>
            <person name="Antonio M."/>
            <person name="Oren A."/>
            <person name="Chaudhuri R.R."/>
            <person name="La Ragione R."/>
            <person name="Hildebrand F."/>
            <person name="Pallen M.J."/>
        </authorList>
    </citation>
    <scope>NUCLEOTIDE SEQUENCE</scope>
    <source>
        <strain evidence="8">CHK165-10780</strain>
    </source>
</reference>
<dbReference type="PANTHER" id="PTHR36174:SF1">
    <property type="entry name" value="LIPID II:GLYCINE GLYCYLTRANSFERASE"/>
    <property type="match status" value="1"/>
</dbReference>
<dbReference type="InterPro" id="IPR016181">
    <property type="entry name" value="Acyl_CoA_acyltransferase"/>
</dbReference>
<accession>A0A9D1CKK6</accession>
<name>A0A9D1CKK6_9FIRM</name>
<evidence type="ECO:0000256" key="4">
    <source>
        <dbReference type="ARBA" id="ARBA00022984"/>
    </source>
</evidence>
<dbReference type="GO" id="GO:0009252">
    <property type="term" value="P:peptidoglycan biosynthetic process"/>
    <property type="evidence" value="ECO:0007669"/>
    <property type="project" value="UniProtKB-KW"/>
</dbReference>
<evidence type="ECO:0000256" key="1">
    <source>
        <dbReference type="ARBA" id="ARBA00009943"/>
    </source>
</evidence>
<dbReference type="AlphaFoldDB" id="A0A9D1CKK6"/>
<proteinExistence type="inferred from homology"/>
<protein>
    <submittedName>
        <fullName evidence="8">Peptidoglycan bridge formation glycyltransferase FemA/FemB family protein</fullName>
    </submittedName>
</protein>